<evidence type="ECO:0000256" key="1">
    <source>
        <dbReference type="SAM" id="MobiDB-lite"/>
    </source>
</evidence>
<keyword evidence="2" id="KW-0812">Transmembrane</keyword>
<sequence>MTEEYVLRCVLMLCCALLTANASVVTAAAQGRRVQAGHLSCQSARRESLRGGKPVSSVRDASTDSSSFSWCAQGQKDGRQRLFVITLLLLLLLFLLLPCSNWFCCTCTLLQGCRKDISFKAFEWAECLLFKHFTLGREQWVQVWTTCAAVNGEQGMRQKSNRHVEKTKCDHRRDKLRLTGKHNRVAESRELAVWGQQRRPCLKGLMLRGGNNGCEQLIVFLNVPCCFSWMLWLGVAPHKSRMCLGIIEFSSDSKERRAGVVGVEKLWLAVIEEIFDVMAGSLDEAFDLNVTSHEIAEQTPPWGQHGDNRGPSGSSGEPQQAQWLEVSTAEGGSGEEEG</sequence>
<feature type="compositionally biased region" description="Low complexity" evidence="1">
    <location>
        <begin position="55"/>
        <end position="67"/>
    </location>
</feature>
<protein>
    <submittedName>
        <fullName evidence="3">Uncharacterized protein</fullName>
    </submittedName>
</protein>
<reference evidence="3 4" key="1">
    <citation type="submission" date="2019-03" db="EMBL/GenBank/DDBJ databases">
        <title>First draft genome of Liparis tanakae, snailfish: a comprehensive survey of snailfish specific genes.</title>
        <authorList>
            <person name="Kim W."/>
            <person name="Song I."/>
            <person name="Jeong J.-H."/>
            <person name="Kim D."/>
            <person name="Kim S."/>
            <person name="Ryu S."/>
            <person name="Song J.Y."/>
            <person name="Lee S.K."/>
        </authorList>
    </citation>
    <scope>NUCLEOTIDE SEQUENCE [LARGE SCALE GENOMIC DNA]</scope>
    <source>
        <tissue evidence="3">Muscle</tissue>
    </source>
</reference>
<feature type="compositionally biased region" description="Polar residues" evidence="1">
    <location>
        <begin position="311"/>
        <end position="322"/>
    </location>
</feature>
<dbReference type="Proteomes" id="UP000314294">
    <property type="component" value="Unassembled WGS sequence"/>
</dbReference>
<keyword evidence="2" id="KW-1133">Transmembrane helix</keyword>
<evidence type="ECO:0000313" key="4">
    <source>
        <dbReference type="Proteomes" id="UP000314294"/>
    </source>
</evidence>
<feature type="region of interest" description="Disordered" evidence="1">
    <location>
        <begin position="296"/>
        <end position="338"/>
    </location>
</feature>
<feature type="region of interest" description="Disordered" evidence="1">
    <location>
        <begin position="45"/>
        <end position="67"/>
    </location>
</feature>
<organism evidence="3 4">
    <name type="scientific">Liparis tanakae</name>
    <name type="common">Tanaka's snailfish</name>
    <dbReference type="NCBI Taxonomy" id="230148"/>
    <lineage>
        <taxon>Eukaryota</taxon>
        <taxon>Metazoa</taxon>
        <taxon>Chordata</taxon>
        <taxon>Craniata</taxon>
        <taxon>Vertebrata</taxon>
        <taxon>Euteleostomi</taxon>
        <taxon>Actinopterygii</taxon>
        <taxon>Neopterygii</taxon>
        <taxon>Teleostei</taxon>
        <taxon>Neoteleostei</taxon>
        <taxon>Acanthomorphata</taxon>
        <taxon>Eupercaria</taxon>
        <taxon>Perciformes</taxon>
        <taxon>Cottioidei</taxon>
        <taxon>Cottales</taxon>
        <taxon>Liparidae</taxon>
        <taxon>Liparis</taxon>
    </lineage>
</organism>
<feature type="transmembrane region" description="Helical" evidence="2">
    <location>
        <begin position="6"/>
        <end position="29"/>
    </location>
</feature>
<accession>A0A4Z2IMV8</accession>
<feature type="transmembrane region" description="Helical" evidence="2">
    <location>
        <begin position="82"/>
        <end position="103"/>
    </location>
</feature>
<keyword evidence="2" id="KW-0472">Membrane</keyword>
<dbReference type="AlphaFoldDB" id="A0A4Z2IMV8"/>
<evidence type="ECO:0000313" key="3">
    <source>
        <dbReference type="EMBL" id="TNN78552.1"/>
    </source>
</evidence>
<name>A0A4Z2IMV8_9TELE</name>
<proteinExistence type="predicted"/>
<gene>
    <name evidence="3" type="ORF">EYF80_011147</name>
</gene>
<comment type="caution">
    <text evidence="3">The sequence shown here is derived from an EMBL/GenBank/DDBJ whole genome shotgun (WGS) entry which is preliminary data.</text>
</comment>
<keyword evidence="4" id="KW-1185">Reference proteome</keyword>
<evidence type="ECO:0000256" key="2">
    <source>
        <dbReference type="SAM" id="Phobius"/>
    </source>
</evidence>
<dbReference type="EMBL" id="SRLO01000072">
    <property type="protein sequence ID" value="TNN78552.1"/>
    <property type="molecule type" value="Genomic_DNA"/>
</dbReference>